<evidence type="ECO:0000259" key="1">
    <source>
        <dbReference type="PROSITE" id="PS50995"/>
    </source>
</evidence>
<dbReference type="PROSITE" id="PS50995">
    <property type="entry name" value="HTH_MARR_2"/>
    <property type="match status" value="1"/>
</dbReference>
<dbReference type="Pfam" id="PF01047">
    <property type="entry name" value="MarR"/>
    <property type="match status" value="1"/>
</dbReference>
<organism evidence="2 3">
    <name type="scientific">Cellulomonas humilata</name>
    <dbReference type="NCBI Taxonomy" id="144055"/>
    <lineage>
        <taxon>Bacteria</taxon>
        <taxon>Bacillati</taxon>
        <taxon>Actinomycetota</taxon>
        <taxon>Actinomycetes</taxon>
        <taxon>Micrococcales</taxon>
        <taxon>Cellulomonadaceae</taxon>
        <taxon>Cellulomonas</taxon>
    </lineage>
</organism>
<dbReference type="RefSeq" id="WP_175348498.1">
    <property type="nucleotide sequence ID" value="NZ_JABMCI010000068.1"/>
</dbReference>
<accession>A0A7Y6DYY9</accession>
<gene>
    <name evidence="2" type="ORF">HP550_15000</name>
</gene>
<dbReference type="InterPro" id="IPR036388">
    <property type="entry name" value="WH-like_DNA-bd_sf"/>
</dbReference>
<keyword evidence="3" id="KW-1185">Reference proteome</keyword>
<dbReference type="InterPro" id="IPR000835">
    <property type="entry name" value="HTH_MarR-typ"/>
</dbReference>
<dbReference type="SMART" id="SM00347">
    <property type="entry name" value="HTH_MARR"/>
    <property type="match status" value="1"/>
</dbReference>
<protein>
    <submittedName>
        <fullName evidence="2">MarR family transcriptional regulator</fullName>
    </submittedName>
</protein>
<dbReference type="Gene3D" id="1.10.10.10">
    <property type="entry name" value="Winged helix-like DNA-binding domain superfamily/Winged helix DNA-binding domain"/>
    <property type="match status" value="1"/>
</dbReference>
<name>A0A7Y6DYY9_9CELL</name>
<dbReference type="EMBL" id="JABMCI010000068">
    <property type="protein sequence ID" value="NUU18562.1"/>
    <property type="molecule type" value="Genomic_DNA"/>
</dbReference>
<feature type="domain" description="HTH marR-type" evidence="1">
    <location>
        <begin position="1"/>
        <end position="141"/>
    </location>
</feature>
<dbReference type="GO" id="GO:0003700">
    <property type="term" value="F:DNA-binding transcription factor activity"/>
    <property type="evidence" value="ECO:0007669"/>
    <property type="project" value="InterPro"/>
</dbReference>
<dbReference type="SUPFAM" id="SSF46785">
    <property type="entry name" value="Winged helix' DNA-binding domain"/>
    <property type="match status" value="1"/>
</dbReference>
<dbReference type="InterPro" id="IPR052526">
    <property type="entry name" value="HTH-type_Bedaq_tolerance"/>
</dbReference>
<dbReference type="AlphaFoldDB" id="A0A7Y6DYY9"/>
<reference evidence="2 3" key="1">
    <citation type="submission" date="2020-05" db="EMBL/GenBank/DDBJ databases">
        <title>Genome Sequencing of Type Strains.</title>
        <authorList>
            <person name="Lemaire J.F."/>
            <person name="Inderbitzin P."/>
            <person name="Gregorio O.A."/>
            <person name="Collins S.B."/>
            <person name="Wespe N."/>
            <person name="Knight-Connoni V."/>
        </authorList>
    </citation>
    <scope>NUCLEOTIDE SEQUENCE [LARGE SCALE GENOMIC DNA]</scope>
    <source>
        <strain evidence="2 3">ATCC 25174</strain>
    </source>
</reference>
<evidence type="ECO:0000313" key="2">
    <source>
        <dbReference type="EMBL" id="NUU18562.1"/>
    </source>
</evidence>
<sequence>MDQISADAARAARDLRVLLGRLVRRLREVYDTSTLTPSQLSVLSRLGTAGAASASDLATAEGVRPQSVATILTALDAQGLVDRTPDPHDGRRLLISLTPAGRERADGVRQVREEWLARAFQDRFTAAERATVLDALTLLDRLTLERPTP</sequence>
<evidence type="ECO:0000313" key="3">
    <source>
        <dbReference type="Proteomes" id="UP000565724"/>
    </source>
</evidence>
<dbReference type="Proteomes" id="UP000565724">
    <property type="component" value="Unassembled WGS sequence"/>
</dbReference>
<dbReference type="PANTHER" id="PTHR39515">
    <property type="entry name" value="CONSERVED PROTEIN"/>
    <property type="match status" value="1"/>
</dbReference>
<comment type="caution">
    <text evidence="2">The sequence shown here is derived from an EMBL/GenBank/DDBJ whole genome shotgun (WGS) entry which is preliminary data.</text>
</comment>
<dbReference type="PANTHER" id="PTHR39515:SF2">
    <property type="entry name" value="HTH-TYPE TRANSCRIPTIONAL REGULATOR RV0880"/>
    <property type="match status" value="1"/>
</dbReference>
<proteinExistence type="predicted"/>
<dbReference type="Gene3D" id="1.10.287.100">
    <property type="match status" value="1"/>
</dbReference>
<dbReference type="InterPro" id="IPR036390">
    <property type="entry name" value="WH_DNA-bd_sf"/>
</dbReference>